<evidence type="ECO:0000259" key="1">
    <source>
        <dbReference type="Pfam" id="PF10057"/>
    </source>
</evidence>
<dbReference type="InterPro" id="IPR018745">
    <property type="entry name" value="MpsC"/>
</dbReference>
<proteinExistence type="predicted"/>
<dbReference type="KEGG" id="pms:KNP414_00123"/>
<organism evidence="2 3">
    <name type="scientific">Paenibacillus mucilaginosus (strain KNP414)</name>
    <dbReference type="NCBI Taxonomy" id="1036673"/>
    <lineage>
        <taxon>Bacteria</taxon>
        <taxon>Bacillati</taxon>
        <taxon>Bacillota</taxon>
        <taxon>Bacilli</taxon>
        <taxon>Bacillales</taxon>
        <taxon>Paenibacillaceae</taxon>
        <taxon>Paenibacillus</taxon>
    </lineage>
</organism>
<dbReference type="HOGENOM" id="CLU_153655_1_0_9"/>
<reference evidence="3" key="1">
    <citation type="submission" date="2011-06" db="EMBL/GenBank/DDBJ databases">
        <title>Complete genome sequence of Paenibacillus mucilaginosus KNP414.</title>
        <authorList>
            <person name="Wang J."/>
            <person name="Hu S."/>
            <person name="Hu X."/>
            <person name="Zhang B."/>
            <person name="Dong D."/>
            <person name="Zhang S."/>
            <person name="Zhao K."/>
            <person name="Wu D."/>
        </authorList>
    </citation>
    <scope>NUCLEOTIDE SEQUENCE [LARGE SCALE GENOMIC DNA]</scope>
    <source>
        <strain evidence="3">KNP414</strain>
    </source>
</reference>
<name>F8FJ61_PAEMK</name>
<dbReference type="RefSeq" id="WP_013913940.1">
    <property type="nucleotide sequence ID" value="NC_015690.1"/>
</dbReference>
<accession>F8FJ61</accession>
<dbReference type="Proteomes" id="UP000006620">
    <property type="component" value="Chromosome"/>
</dbReference>
<dbReference type="Pfam" id="PF10057">
    <property type="entry name" value="MpsC"/>
    <property type="match status" value="1"/>
</dbReference>
<sequence length="118" mass="13736">MTKLEAEFSNLVKAFRKKHMGKGPREIRTTFCRNWAICEMEGHLSPVEKFIATATDGKQALRTARTEMVKEMYRTHRPVEMEELLGARFVDLFVDIDLDQDIGMSIFVFDRDIPHKTD</sequence>
<gene>
    <name evidence="2" type="ordered locus">KNP414_00123</name>
</gene>
<evidence type="ECO:0000313" key="2">
    <source>
        <dbReference type="EMBL" id="AEI38774.1"/>
    </source>
</evidence>
<evidence type="ECO:0000313" key="3">
    <source>
        <dbReference type="Proteomes" id="UP000006620"/>
    </source>
</evidence>
<dbReference type="PATRIC" id="fig|1036673.3.peg.115"/>
<dbReference type="AlphaFoldDB" id="F8FJ61"/>
<protein>
    <recommendedName>
        <fullName evidence="1">Na+-translocating membrane potential-generating system MpsC domain-containing protein</fullName>
    </recommendedName>
</protein>
<feature type="domain" description="Na+-translocating membrane potential-generating system MpsC" evidence="1">
    <location>
        <begin position="3"/>
        <end position="111"/>
    </location>
</feature>
<dbReference type="EMBL" id="CP002869">
    <property type="protein sequence ID" value="AEI38774.1"/>
    <property type="molecule type" value="Genomic_DNA"/>
</dbReference>
<reference evidence="2 3" key="2">
    <citation type="journal article" date="2013" name="Genome Announc.">
        <title>Genome Sequence of Growth-Improving Paenibacillus mucilaginosus Strain KNP414.</title>
        <authorList>
            <person name="Lu J.J."/>
            <person name="Wang J.F."/>
            <person name="Hu X.F."/>
        </authorList>
    </citation>
    <scope>NUCLEOTIDE SEQUENCE [LARGE SCALE GENOMIC DNA]</scope>
    <source>
        <strain evidence="2 3">KNP414</strain>
    </source>
</reference>